<evidence type="ECO:0000256" key="1">
    <source>
        <dbReference type="SAM" id="MobiDB-lite"/>
    </source>
</evidence>
<name>A0A699RBX8_TANCI</name>
<dbReference type="AlphaFoldDB" id="A0A699RBX8"/>
<sequence length="81" mass="9609">EELGEEQEQREEQADSTHIDAYVNDSCDISHTHDRAGYHHDFVHQRNVLQRDVVFKAEYYAGNEHERQYHGEAREDSTSYE</sequence>
<feature type="non-terminal residue" evidence="2">
    <location>
        <position position="81"/>
    </location>
</feature>
<protein>
    <submittedName>
        <fullName evidence="2">Uncharacterized protein</fullName>
    </submittedName>
</protein>
<organism evidence="2">
    <name type="scientific">Tanacetum cinerariifolium</name>
    <name type="common">Dalmatian daisy</name>
    <name type="synonym">Chrysanthemum cinerariifolium</name>
    <dbReference type="NCBI Taxonomy" id="118510"/>
    <lineage>
        <taxon>Eukaryota</taxon>
        <taxon>Viridiplantae</taxon>
        <taxon>Streptophyta</taxon>
        <taxon>Embryophyta</taxon>
        <taxon>Tracheophyta</taxon>
        <taxon>Spermatophyta</taxon>
        <taxon>Magnoliopsida</taxon>
        <taxon>eudicotyledons</taxon>
        <taxon>Gunneridae</taxon>
        <taxon>Pentapetalae</taxon>
        <taxon>asterids</taxon>
        <taxon>campanulids</taxon>
        <taxon>Asterales</taxon>
        <taxon>Asteraceae</taxon>
        <taxon>Asteroideae</taxon>
        <taxon>Anthemideae</taxon>
        <taxon>Anthemidinae</taxon>
        <taxon>Tanacetum</taxon>
    </lineage>
</organism>
<feature type="non-terminal residue" evidence="2">
    <location>
        <position position="1"/>
    </location>
</feature>
<feature type="region of interest" description="Disordered" evidence="1">
    <location>
        <begin position="1"/>
        <end position="21"/>
    </location>
</feature>
<evidence type="ECO:0000313" key="2">
    <source>
        <dbReference type="EMBL" id="GFC80464.1"/>
    </source>
</evidence>
<gene>
    <name evidence="2" type="ORF">Tci_852434</name>
</gene>
<accession>A0A699RBX8</accession>
<reference evidence="2" key="1">
    <citation type="journal article" date="2019" name="Sci. Rep.">
        <title>Draft genome of Tanacetum cinerariifolium, the natural source of mosquito coil.</title>
        <authorList>
            <person name="Yamashiro T."/>
            <person name="Shiraishi A."/>
            <person name="Satake H."/>
            <person name="Nakayama K."/>
        </authorList>
    </citation>
    <scope>NUCLEOTIDE SEQUENCE</scope>
</reference>
<proteinExistence type="predicted"/>
<dbReference type="EMBL" id="BKCJ011075200">
    <property type="protein sequence ID" value="GFC80464.1"/>
    <property type="molecule type" value="Genomic_DNA"/>
</dbReference>
<comment type="caution">
    <text evidence="2">The sequence shown here is derived from an EMBL/GenBank/DDBJ whole genome shotgun (WGS) entry which is preliminary data.</text>
</comment>